<organism evidence="1">
    <name type="scientific">Kosmotoga arenicorallina</name>
    <dbReference type="NCBI Taxonomy" id="688066"/>
    <lineage>
        <taxon>Bacteria</taxon>
        <taxon>Thermotogati</taxon>
        <taxon>Thermotogota</taxon>
        <taxon>Thermotogae</taxon>
        <taxon>Kosmotogales</taxon>
        <taxon>Kosmotogaceae</taxon>
        <taxon>Kosmotoga</taxon>
    </lineage>
</organism>
<name>A0A7C5I379_9BACT</name>
<comment type="caution">
    <text evidence="1">The sequence shown here is derived from an EMBL/GenBank/DDBJ whole genome shotgun (WGS) entry which is preliminary data.</text>
</comment>
<sequence length="326" mass="37347">MSWIHFESVFLLTELIKSQDMSLEEKIKTVKGSILNDMFNEFSISKDEEEQVLKAVFLKNFSEAGLSKDAAELVYYIERLKEREKDVLDFAAEILPDEDAIWEEVIEKAKAYLPSNASFKSFELYLTPMPRNARLTSRSAYCDPLFALEVGKEGLVSMCTHLAHHAGRESVVEELEFDPDSVKDLIVEKFVILEAEGIANCVSDARDLPTMNKLKEFREKIEDEFSGYLDILQELYLGYHHGEYEGDLESMKSKAWLLNSFIVPAGCRMALEIEDTFGRKALVETVGHPLEFLKLYQKAAKKKNLFLFENETFSYLEEDLQGPQVS</sequence>
<evidence type="ECO:0000313" key="1">
    <source>
        <dbReference type="EMBL" id="HHF08674.1"/>
    </source>
</evidence>
<dbReference type="InterPro" id="IPR043754">
    <property type="entry name" value="DUF5700"/>
</dbReference>
<dbReference type="EMBL" id="DRTH01000167">
    <property type="protein sequence ID" value="HHF08674.1"/>
    <property type="molecule type" value="Genomic_DNA"/>
</dbReference>
<dbReference type="AlphaFoldDB" id="A0A7C5I379"/>
<accession>A0A7C5I379</accession>
<protein>
    <submittedName>
        <fullName evidence="1">Uncharacterized protein</fullName>
    </submittedName>
</protein>
<dbReference type="Proteomes" id="UP000886129">
    <property type="component" value="Unassembled WGS sequence"/>
</dbReference>
<reference evidence="1" key="1">
    <citation type="journal article" date="2020" name="mSystems">
        <title>Genome- and Community-Level Interaction Insights into Carbon Utilization and Element Cycling Functions of Hydrothermarchaeota in Hydrothermal Sediment.</title>
        <authorList>
            <person name="Zhou Z."/>
            <person name="Liu Y."/>
            <person name="Xu W."/>
            <person name="Pan J."/>
            <person name="Luo Z.H."/>
            <person name="Li M."/>
        </authorList>
    </citation>
    <scope>NUCLEOTIDE SEQUENCE [LARGE SCALE GENOMIC DNA]</scope>
    <source>
        <strain evidence="1">HyVt-80</strain>
    </source>
</reference>
<gene>
    <name evidence="1" type="ORF">ENL26_02740</name>
</gene>
<proteinExistence type="predicted"/>
<dbReference type="Pfam" id="PF18958">
    <property type="entry name" value="DUF5700"/>
    <property type="match status" value="1"/>
</dbReference>